<sequence length="219" mass="24781">MHNARDNILNRLRRQRPEFPPQDEPASMDEGNETTLQQRIEAFTEKLRSVRAEVHLTTEQDWCHKLQELCRKKELDNLLYGNQGPLAEAMEKHWNSDDSTPRLVTLNETIESWKEPLFNDIAAAVTSVRTGIAQVGTLVLWPTLEEPRTYSLVPPVHFAVLHADKLYNTFAEVVEEEAWQEGMPTNALLISGPSKSADIEQTLSYGVHGPTELVALLVS</sequence>
<dbReference type="InterPro" id="IPR024185">
    <property type="entry name" value="FTHF_cligase-like_sf"/>
</dbReference>
<dbReference type="EMBL" id="MPRJ01000079">
    <property type="protein sequence ID" value="OOZ35753.1"/>
    <property type="molecule type" value="Genomic_DNA"/>
</dbReference>
<protein>
    <recommendedName>
        <fullName evidence="2">LUD domain-containing protein</fullName>
    </recommendedName>
</protein>
<dbReference type="Pfam" id="PF02589">
    <property type="entry name" value="LUD_dom"/>
    <property type="match status" value="1"/>
</dbReference>
<dbReference type="InterPro" id="IPR003741">
    <property type="entry name" value="LUD_dom"/>
</dbReference>
<evidence type="ECO:0000259" key="2">
    <source>
        <dbReference type="Pfam" id="PF02589"/>
    </source>
</evidence>
<evidence type="ECO:0000313" key="3">
    <source>
        <dbReference type="EMBL" id="OOZ35753.1"/>
    </source>
</evidence>
<feature type="domain" description="LUD" evidence="2">
    <location>
        <begin position="40"/>
        <end position="218"/>
    </location>
</feature>
<organism evidence="3 4">
    <name type="scientific">Solemya velesiana gill symbiont</name>
    <dbReference type="NCBI Taxonomy" id="1918948"/>
    <lineage>
        <taxon>Bacteria</taxon>
        <taxon>Pseudomonadati</taxon>
        <taxon>Pseudomonadota</taxon>
        <taxon>Gammaproteobacteria</taxon>
        <taxon>sulfur-oxidizing symbionts</taxon>
    </lineage>
</organism>
<gene>
    <name evidence="3" type="ORF">BOW51_10460</name>
</gene>
<proteinExistence type="predicted"/>
<name>A0A1T2KSB9_9GAMM</name>
<evidence type="ECO:0000313" key="4">
    <source>
        <dbReference type="Proteomes" id="UP000190896"/>
    </source>
</evidence>
<keyword evidence="4" id="KW-1185">Reference proteome</keyword>
<dbReference type="PANTHER" id="PTHR43682">
    <property type="entry name" value="LACTATE UTILIZATION PROTEIN C"/>
    <property type="match status" value="1"/>
</dbReference>
<dbReference type="PANTHER" id="PTHR43682:SF1">
    <property type="entry name" value="LACTATE UTILIZATION PROTEIN C"/>
    <property type="match status" value="1"/>
</dbReference>
<evidence type="ECO:0000256" key="1">
    <source>
        <dbReference type="SAM" id="MobiDB-lite"/>
    </source>
</evidence>
<dbReference type="RefSeq" id="WP_078487959.1">
    <property type="nucleotide sequence ID" value="NZ_MPRJ01000079.1"/>
</dbReference>
<reference evidence="3 4" key="1">
    <citation type="submission" date="2016-11" db="EMBL/GenBank/DDBJ databases">
        <title>Mixed transmission modes and dynamic genome evolution in an obligate animal-bacterial symbiosis.</title>
        <authorList>
            <person name="Russell S.L."/>
            <person name="Corbett-Detig R.B."/>
            <person name="Cavanaugh C.M."/>
        </authorList>
    </citation>
    <scope>NUCLEOTIDE SEQUENCE [LARGE SCALE GENOMIC DNA]</scope>
    <source>
        <strain evidence="3">Se-Cadez</strain>
    </source>
</reference>
<feature type="region of interest" description="Disordered" evidence="1">
    <location>
        <begin position="1"/>
        <end position="32"/>
    </location>
</feature>
<dbReference type="OrthoDB" id="9794157at2"/>
<dbReference type="Gene3D" id="3.40.50.10420">
    <property type="entry name" value="NagB/RpiA/CoA transferase-like"/>
    <property type="match status" value="1"/>
</dbReference>
<dbReference type="AlphaFoldDB" id="A0A1T2KSB9"/>
<dbReference type="Proteomes" id="UP000190896">
    <property type="component" value="Unassembled WGS sequence"/>
</dbReference>
<accession>A0A1T2KSB9</accession>
<dbReference type="InterPro" id="IPR037171">
    <property type="entry name" value="NagB/RpiA_transferase-like"/>
</dbReference>
<dbReference type="SUPFAM" id="SSF100950">
    <property type="entry name" value="NagB/RpiA/CoA transferase-like"/>
    <property type="match status" value="1"/>
</dbReference>
<comment type="caution">
    <text evidence="3">The sequence shown here is derived from an EMBL/GenBank/DDBJ whole genome shotgun (WGS) entry which is preliminary data.</text>
</comment>